<dbReference type="EMBL" id="JBJKFK010000301">
    <property type="protein sequence ID" value="KAL3317992.1"/>
    <property type="molecule type" value="Genomic_DNA"/>
</dbReference>
<comment type="similarity">
    <text evidence="1">Belongs to the DNA2/NAM7 helicase family.</text>
</comment>
<dbReference type="InterPro" id="IPR047187">
    <property type="entry name" value="SF1_C_Upf1"/>
</dbReference>
<proteinExistence type="inferred from homology"/>
<comment type="function">
    <text evidence="1">Key enzyme involved in DNA replication and DNA repair. Involved in Okazaki fragments processing by cleaving long flaps that escape FEN1: flaps that are longer than 27 nucleotides are coated by replication protein A complex (RPA), leading to recruit DNA2 which cleaves the flap until it is too short to bind RPA and becomes a substrate for FEN1. Also involved in 5'-end resection of DNA during double-strand break (DSB) repair by mediating the cleavage of 5'-ssDNA.</text>
</comment>
<dbReference type="InterPro" id="IPR027417">
    <property type="entry name" value="P-loop_NTPase"/>
</dbReference>
<keyword evidence="1" id="KW-0479">Metal-binding</keyword>
<keyword evidence="1" id="KW-0004">4Fe-4S</keyword>
<protein>
    <recommendedName>
        <fullName evidence="1">DNA replication ATP-dependent helicase/nuclease</fullName>
        <ecNumber evidence="1">3.1.-.-</ecNumber>
        <ecNumber evidence="1">3.6.4.12</ecNumber>
    </recommendedName>
</protein>
<keyword evidence="1" id="KW-0411">Iron-sulfur</keyword>
<evidence type="ECO:0000313" key="4">
    <source>
        <dbReference type="EMBL" id="KAL3317992.1"/>
    </source>
</evidence>
<comment type="subcellular location">
    <subcellularLocation>
        <location evidence="1">Nucleus</location>
    </subcellularLocation>
    <subcellularLocation>
        <location evidence="1">Chromosome</location>
    </subcellularLocation>
</comment>
<evidence type="ECO:0000313" key="5">
    <source>
        <dbReference type="Proteomes" id="UP001626550"/>
    </source>
</evidence>
<comment type="catalytic activity">
    <reaction evidence="1">
        <text>ATP + H2O = ADP + phosphate + H(+)</text>
        <dbReference type="Rhea" id="RHEA:13065"/>
        <dbReference type="ChEBI" id="CHEBI:15377"/>
        <dbReference type="ChEBI" id="CHEBI:15378"/>
        <dbReference type="ChEBI" id="CHEBI:30616"/>
        <dbReference type="ChEBI" id="CHEBI:43474"/>
        <dbReference type="ChEBI" id="CHEBI:456216"/>
        <dbReference type="EC" id="3.6.4.12"/>
    </reaction>
</comment>
<dbReference type="Pfam" id="PF13087">
    <property type="entry name" value="AAA_12"/>
    <property type="match status" value="1"/>
</dbReference>
<dbReference type="GO" id="GO:0005694">
    <property type="term" value="C:chromosome"/>
    <property type="evidence" value="ECO:0007669"/>
    <property type="project" value="UniProtKB-SubCell"/>
</dbReference>
<evidence type="ECO:0000259" key="2">
    <source>
        <dbReference type="Pfam" id="PF13086"/>
    </source>
</evidence>
<evidence type="ECO:0000259" key="3">
    <source>
        <dbReference type="Pfam" id="PF13087"/>
    </source>
</evidence>
<dbReference type="GO" id="GO:0017108">
    <property type="term" value="F:5'-flap endonuclease activity"/>
    <property type="evidence" value="ECO:0007669"/>
    <property type="project" value="UniProtKB-UniRule"/>
</dbReference>
<evidence type="ECO:0000256" key="1">
    <source>
        <dbReference type="RuleBase" id="RU367041"/>
    </source>
</evidence>
<dbReference type="AlphaFoldDB" id="A0ABD2QFK0"/>
<dbReference type="EC" id="3.6.4.12" evidence="1"/>
<keyword evidence="1" id="KW-0511">Multifunctional enzyme</keyword>
<keyword evidence="1" id="KW-0539">Nucleus</keyword>
<dbReference type="Pfam" id="PF13086">
    <property type="entry name" value="AAA_11"/>
    <property type="match status" value="2"/>
</dbReference>
<dbReference type="GO" id="GO:0005524">
    <property type="term" value="F:ATP binding"/>
    <property type="evidence" value="ECO:0007669"/>
    <property type="project" value="UniProtKB-UniRule"/>
</dbReference>
<gene>
    <name evidence="4" type="primary">DNA2_1</name>
    <name evidence="4" type="ORF">Ciccas_003344</name>
</gene>
<keyword evidence="1" id="KW-0540">Nuclease</keyword>
<dbReference type="InterPro" id="IPR041677">
    <property type="entry name" value="DNA2/NAM7_AAA_11"/>
</dbReference>
<feature type="domain" description="DNA2/NAM7 helicase helicase" evidence="2">
    <location>
        <begin position="82"/>
        <end position="163"/>
    </location>
</feature>
<reference evidence="4 5" key="1">
    <citation type="submission" date="2024-11" db="EMBL/GenBank/DDBJ databases">
        <title>Adaptive evolution of stress response genes in parasites aligns with host niche diversity.</title>
        <authorList>
            <person name="Hahn C."/>
            <person name="Resl P."/>
        </authorList>
    </citation>
    <scope>NUCLEOTIDE SEQUENCE [LARGE SCALE GENOMIC DNA]</scope>
    <source>
        <strain evidence="4">EGGRZ-B1_66</strain>
        <tissue evidence="4">Body</tissue>
    </source>
</reference>
<keyword evidence="1" id="KW-0158">Chromosome</keyword>
<accession>A0ABD2QFK0</accession>
<dbReference type="GO" id="GO:0033567">
    <property type="term" value="P:DNA replication, Okazaki fragment processing"/>
    <property type="evidence" value="ECO:0007669"/>
    <property type="project" value="UniProtKB-UniRule"/>
</dbReference>
<dbReference type="InterPro" id="IPR045055">
    <property type="entry name" value="DNA2/NAM7-like"/>
</dbReference>
<dbReference type="Proteomes" id="UP001626550">
    <property type="component" value="Unassembled WGS sequence"/>
</dbReference>
<dbReference type="PANTHER" id="PTHR10887">
    <property type="entry name" value="DNA2/NAM7 HELICASE FAMILY"/>
    <property type="match status" value="1"/>
</dbReference>
<keyword evidence="1" id="KW-0067">ATP-binding</keyword>
<keyword evidence="1" id="KW-0227">DNA damage</keyword>
<dbReference type="SUPFAM" id="SSF52540">
    <property type="entry name" value="P-loop containing nucleoside triphosphate hydrolases"/>
    <property type="match status" value="1"/>
</dbReference>
<dbReference type="GO" id="GO:0003677">
    <property type="term" value="F:DNA binding"/>
    <property type="evidence" value="ECO:0007669"/>
    <property type="project" value="UniProtKB-UniRule"/>
</dbReference>
<keyword evidence="1" id="KW-0347">Helicase</keyword>
<dbReference type="CDD" id="cd18808">
    <property type="entry name" value="SF1_C_Upf1"/>
    <property type="match status" value="1"/>
</dbReference>
<sequence length="420" mass="46177">MLTSLVRAVCRLGDRVLIIAHTHSAVDNILVRIADSQERINVLRLGSLDRVDPQLHRFSYEAQIEQIFSKHAASMDSNTEFEAIVQKSNVIGCTAMALSGGVGLRHEALTQLPEAYRFHYVLVDEAGQLSLPMTLGALSCLAPGGKFVLVGDPNQLPPLVQSEQAKYVSTMKEGLDVSLLKHLIALTEESSDVNLGETKNNETKGYLCDLTLQYRMNEPITALVNHVSYQGKLKCADQKTAKSTWSSEQIDSLEDPIYSNKLDHSLVFCVTGCQGTSSCNEKEADLVAKVGSGFISRGVSPDRIGVMAPYRSQCGVLRSKMAVGIEVNTVDQYQGRDKSIVLLSLTRCWAEANNGRTRQSKHLLNDAARLAVALTRPKHKIIIFGCNCSVEPDELSPISRTLHFIREHCPSECIITPIEK</sequence>
<comment type="caution">
    <text evidence="4">The sequence shown here is derived from an EMBL/GenBank/DDBJ whole genome shotgun (WGS) entry which is preliminary data.</text>
</comment>
<keyword evidence="1" id="KW-0547">Nucleotide-binding</keyword>
<keyword evidence="1" id="KW-0235">DNA replication</keyword>
<feature type="domain" description="DNA2/NAM7 helicase helicase" evidence="2">
    <location>
        <begin position="10"/>
        <end position="72"/>
    </location>
</feature>
<dbReference type="EC" id="3.1.-.-" evidence="1"/>
<keyword evidence="1" id="KW-0234">DNA repair</keyword>
<dbReference type="GO" id="GO:0017116">
    <property type="term" value="F:single-stranded DNA helicase activity"/>
    <property type="evidence" value="ECO:0007669"/>
    <property type="project" value="UniProtKB-UniRule"/>
</dbReference>
<dbReference type="PANTHER" id="PTHR10887:SF433">
    <property type="entry name" value="DNA REPLICATION ATP-DEPENDENT HELICASE_NUCLEASE DNA2"/>
    <property type="match status" value="1"/>
</dbReference>
<dbReference type="GO" id="GO:0046872">
    <property type="term" value="F:metal ion binding"/>
    <property type="evidence" value="ECO:0007669"/>
    <property type="project" value="UniProtKB-UniRule"/>
</dbReference>
<organism evidence="4 5">
    <name type="scientific">Cichlidogyrus casuarinus</name>
    <dbReference type="NCBI Taxonomy" id="1844966"/>
    <lineage>
        <taxon>Eukaryota</taxon>
        <taxon>Metazoa</taxon>
        <taxon>Spiralia</taxon>
        <taxon>Lophotrochozoa</taxon>
        <taxon>Platyhelminthes</taxon>
        <taxon>Monogenea</taxon>
        <taxon>Monopisthocotylea</taxon>
        <taxon>Dactylogyridea</taxon>
        <taxon>Ancyrocephalidae</taxon>
        <taxon>Cichlidogyrus</taxon>
    </lineage>
</organism>
<keyword evidence="1" id="KW-0378">Hydrolase</keyword>
<dbReference type="GO" id="GO:0006281">
    <property type="term" value="P:DNA repair"/>
    <property type="evidence" value="ECO:0007669"/>
    <property type="project" value="UniProtKB-KW"/>
</dbReference>
<feature type="domain" description="DNA2/NAM7 helicase-like C-terminal" evidence="3">
    <location>
        <begin position="207"/>
        <end position="386"/>
    </location>
</feature>
<dbReference type="GO" id="GO:0051539">
    <property type="term" value="F:4 iron, 4 sulfur cluster binding"/>
    <property type="evidence" value="ECO:0007669"/>
    <property type="project" value="UniProtKB-UniRule"/>
</dbReference>
<name>A0ABD2QFK0_9PLAT</name>
<dbReference type="GO" id="GO:0005634">
    <property type="term" value="C:nucleus"/>
    <property type="evidence" value="ECO:0007669"/>
    <property type="project" value="UniProtKB-SubCell"/>
</dbReference>
<keyword evidence="5" id="KW-1185">Reference proteome</keyword>
<keyword evidence="1" id="KW-0238">DNA-binding</keyword>
<keyword evidence="1" id="KW-0408">Iron</keyword>
<dbReference type="Gene3D" id="3.40.50.300">
    <property type="entry name" value="P-loop containing nucleotide triphosphate hydrolases"/>
    <property type="match status" value="2"/>
</dbReference>
<dbReference type="InterPro" id="IPR041679">
    <property type="entry name" value="DNA2/NAM7-like_C"/>
</dbReference>